<accession>A0ABD5TB69</accession>
<comment type="caution">
    <text evidence="1">The sequence shown here is derived from an EMBL/GenBank/DDBJ whole genome shotgun (WGS) entry which is preliminary data.</text>
</comment>
<keyword evidence="2" id="KW-1185">Reference proteome</keyword>
<dbReference type="SUPFAM" id="SSF55326">
    <property type="entry name" value="PurM N-terminal domain-like"/>
    <property type="match status" value="1"/>
</dbReference>
<dbReference type="InterPro" id="IPR036676">
    <property type="entry name" value="PurM-like_C_sf"/>
</dbReference>
<dbReference type="EMBL" id="JBHSWX010000001">
    <property type="protein sequence ID" value="MFC6784655.1"/>
    <property type="molecule type" value="Genomic_DNA"/>
</dbReference>
<dbReference type="RefSeq" id="WP_284063478.1">
    <property type="nucleotide sequence ID" value="NZ_CP126159.1"/>
</dbReference>
<organism evidence="1 2">
    <name type="scientific">Halobaculum halobium</name>
    <dbReference type="NCBI Taxonomy" id="3032281"/>
    <lineage>
        <taxon>Archaea</taxon>
        <taxon>Methanobacteriati</taxon>
        <taxon>Methanobacteriota</taxon>
        <taxon>Stenosarchaea group</taxon>
        <taxon>Halobacteria</taxon>
        <taxon>Halobacteriales</taxon>
        <taxon>Haloferacaceae</taxon>
        <taxon>Halobaculum</taxon>
    </lineage>
</organism>
<sequence>MAPGGVIRGRLVADGGVEDDRSAESVVAGPGAAADARRCGCAGKTPLDRVVLPARERVASALEGTSVRLGPDSDAAVLDSGVAPAEVERAVEGVALGDERPAVPFDGDADGRQVVTLACAFVGDDFADPDRLGDALATAYAGLDGPEVTIGKGHAVQIPDIDGGFLWLEHLRATEPTGSTDETHSTDAGARGVAANLDAVHAFPDLPPPEQARIAALNACNDVYASGATADRIIRPVVAAPADARPSPGRVTDWFRAGLPADATVLSGSVLTHEGESWVLGASVVAGGRTSRDEPSLPTDCDVLVTRPLGGLAAFALGTLSGDSGLRALGRDRLGRDALPVAAALAACRPDPKEPFDPARHVARVTDVSGEGIAGVGRLAARDGRSLRLDRLPLHDAVASTTADRWAIPDATVETNGPFAVIATPSALARVTERLRDVAGANPVRIGTLDRADEPILDATGADLSRFVEAAARWPRAGDAR</sequence>
<evidence type="ECO:0000313" key="1">
    <source>
        <dbReference type="EMBL" id="MFC6784655.1"/>
    </source>
</evidence>
<dbReference type="AlphaFoldDB" id="A0ABD5TB69"/>
<evidence type="ECO:0000313" key="2">
    <source>
        <dbReference type="Proteomes" id="UP001596443"/>
    </source>
</evidence>
<gene>
    <name evidence="1" type="ORF">ACFQFD_01220</name>
</gene>
<protein>
    <submittedName>
        <fullName evidence="1">Uncharacterized protein</fullName>
    </submittedName>
</protein>
<dbReference type="Gene3D" id="3.90.650.10">
    <property type="entry name" value="PurM-like C-terminal domain"/>
    <property type="match status" value="1"/>
</dbReference>
<dbReference type="InterPro" id="IPR036921">
    <property type="entry name" value="PurM-like_N_sf"/>
</dbReference>
<name>A0ABD5TB69_9EURY</name>
<dbReference type="GeneID" id="81211371"/>
<proteinExistence type="predicted"/>
<reference evidence="1 2" key="1">
    <citation type="journal article" date="2019" name="Int. J. Syst. Evol. Microbiol.">
        <title>The Global Catalogue of Microorganisms (GCM) 10K type strain sequencing project: providing services to taxonomists for standard genome sequencing and annotation.</title>
        <authorList>
            <consortium name="The Broad Institute Genomics Platform"/>
            <consortium name="The Broad Institute Genome Sequencing Center for Infectious Disease"/>
            <person name="Wu L."/>
            <person name="Ma J."/>
        </authorList>
    </citation>
    <scope>NUCLEOTIDE SEQUENCE [LARGE SCALE GENOMIC DNA]</scope>
    <source>
        <strain evidence="1 2">SYNS20</strain>
    </source>
</reference>
<dbReference type="Proteomes" id="UP001596443">
    <property type="component" value="Unassembled WGS sequence"/>
</dbReference>